<comment type="caution">
    <text evidence="2">The sequence shown here is derived from an EMBL/GenBank/DDBJ whole genome shotgun (WGS) entry which is preliminary data.</text>
</comment>
<dbReference type="InterPro" id="IPR000157">
    <property type="entry name" value="TIR_dom"/>
</dbReference>
<sequence>MAENDSTTLKEKDSNKSTKRTPNYFKLLQEIDNTLKLLTDSNSSHLVTRETSHVSEIEEILHYVNINLDEIIDKMTDQKRAMSLITVFNIVIRMCTIDEIDFVISLKSFQSMIRKALNKLEIIAQKEPGNYKVYAGDMLDSILMNLAEDNLMQTCFERLCLNQNKSIKSNILGNLFFLLKSNPALYYLDSIENDEEKEENIDYNELIAKYMECASSHSFMVNLRSVYEFGKNYHPVISSMLKFIDKYVTDGNNENSSMPLEIITQTLSILWSLSDKIVLVPLFAELGCAKKSIQWIATNCFAFHIKTLGDAIFSIVHNLSRDKTGLTQLRNEKAFEVLMKYKQLVEEQNDEDLKLSYGMALISVTVSDEQPEENKEFIIWVSRTLYGLCKITIYEDDLRYNGCHLSELLELLHQAFANTYVVKDILSSESNDEVKPVAFFAQCLLSIYGALLDKEVDDLEKRAAKYLLKILLQISNYHDYHKELTEINQFCVIIEGLSKRPKQDDAKRIWSNLQGEISSNQLKKEKSSMIYISYDRSDEKFCESFIGELRKRTSIPVWVDFEHVESWDDMWEYVLPVIQSATVIIPILSTAYGENTDKFQEVSYAIGTSKSQDKSKKLIAVTTEPDFSFNRAWMEDLIGEHNLVPFDNNTDNVVFKVCAQIIHSKKPLMKCFPRITKRS</sequence>
<evidence type="ECO:0000259" key="1">
    <source>
        <dbReference type="Pfam" id="PF13676"/>
    </source>
</evidence>
<reference evidence="2" key="1">
    <citation type="submission" date="2021-02" db="EMBL/GenBank/DDBJ databases">
        <authorList>
            <person name="Nowell W R."/>
        </authorList>
    </citation>
    <scope>NUCLEOTIDE SEQUENCE</scope>
</reference>
<dbReference type="InterPro" id="IPR035897">
    <property type="entry name" value="Toll_tir_struct_dom_sf"/>
</dbReference>
<gene>
    <name evidence="2" type="ORF">OVN521_LOCUS16505</name>
</gene>
<keyword evidence="3" id="KW-1185">Reference proteome</keyword>
<dbReference type="AlphaFoldDB" id="A0A819QLX0"/>
<organism evidence="2 3">
    <name type="scientific">Rotaria magnacalcarata</name>
    <dbReference type="NCBI Taxonomy" id="392030"/>
    <lineage>
        <taxon>Eukaryota</taxon>
        <taxon>Metazoa</taxon>
        <taxon>Spiralia</taxon>
        <taxon>Gnathifera</taxon>
        <taxon>Rotifera</taxon>
        <taxon>Eurotatoria</taxon>
        <taxon>Bdelloidea</taxon>
        <taxon>Philodinida</taxon>
        <taxon>Philodinidae</taxon>
        <taxon>Rotaria</taxon>
    </lineage>
</organism>
<accession>A0A819QLX0</accession>
<dbReference type="EMBL" id="CAJOBG010002752">
    <property type="protein sequence ID" value="CAF4026256.1"/>
    <property type="molecule type" value="Genomic_DNA"/>
</dbReference>
<dbReference type="Proteomes" id="UP000663866">
    <property type="component" value="Unassembled WGS sequence"/>
</dbReference>
<dbReference type="Gene3D" id="3.40.50.10140">
    <property type="entry name" value="Toll/interleukin-1 receptor homology (TIR) domain"/>
    <property type="match status" value="1"/>
</dbReference>
<evidence type="ECO:0000313" key="3">
    <source>
        <dbReference type="Proteomes" id="UP000663866"/>
    </source>
</evidence>
<dbReference type="GO" id="GO:0007165">
    <property type="term" value="P:signal transduction"/>
    <property type="evidence" value="ECO:0007669"/>
    <property type="project" value="InterPro"/>
</dbReference>
<evidence type="ECO:0000313" key="2">
    <source>
        <dbReference type="EMBL" id="CAF4026256.1"/>
    </source>
</evidence>
<name>A0A819QLX0_9BILA</name>
<dbReference type="SUPFAM" id="SSF52200">
    <property type="entry name" value="Toll/Interleukin receptor TIR domain"/>
    <property type="match status" value="1"/>
</dbReference>
<dbReference type="Pfam" id="PF13676">
    <property type="entry name" value="TIR_2"/>
    <property type="match status" value="1"/>
</dbReference>
<proteinExistence type="predicted"/>
<feature type="domain" description="TIR" evidence="1">
    <location>
        <begin position="530"/>
        <end position="625"/>
    </location>
</feature>
<protein>
    <recommendedName>
        <fullName evidence="1">TIR domain-containing protein</fullName>
    </recommendedName>
</protein>